<dbReference type="OMA" id="DVMTTMV"/>
<feature type="domain" description="Protein kinase" evidence="3">
    <location>
        <begin position="124"/>
        <end position="503"/>
    </location>
</feature>
<evidence type="ECO:0000313" key="4">
    <source>
        <dbReference type="EMBL" id="CUI15287.1"/>
    </source>
</evidence>
<evidence type="ECO:0000256" key="1">
    <source>
        <dbReference type="ARBA" id="ARBA00009670"/>
    </source>
</evidence>
<sequence length="580" mass="66099">MARGFARRVLRRCGYVSAAGIVGAAVFDVTNDHVISRSARTLINAIRIGQMYKATDPETAQELSDLHRAAAQIILDTCLTNEGLYIKMGQGLHAFNHILPEEYLQTLRVLLDKAPEVPLEVVRSIFLKETGHSRFEDVFESFNPIPVASASIAQVHKARMRRGDTGEVVDVAVKIQKPNIRKQIWWDLQCYFLVCRMLQYAFDLPLMWSAQCIAENLTKEIDFFAEAENSERAKDLLKHRHDIHIPCVYRDLLTPRLIVSEWIDAVKLVEVETVKKQFNSADVMQSVLSAFGEMVFELGFVHCDPHPANLMIRKNQNPKNKKPFEVIIIDFGLCVPETKKFRLEYSLLFKTIFRGDRDMLKKIVQSWGIGNADLFASLTIQKPFTSQSMRSGQVSKSDIMAMEHQMKDHVKNLLAREELVPQELVFVGRSMNLLRSVNKSYGAPVNRINIMAGCAVRALGHLATLDDVHAVLQGLDQASIEKRARKRDQIRGAMFEFHYHAILTWLAVVHLTTLWCNAVLAVLLPKKWAEHFYVGNLEEQLEQKEKEMIQRSNHSSNSSSMSFENKMQKFHKPMNIAAND</sequence>
<reference evidence="5" key="1">
    <citation type="submission" date="2015-09" db="EMBL/GenBank/DDBJ databases">
        <authorList>
            <consortium name="Pathogen Informatics"/>
        </authorList>
    </citation>
    <scope>NUCLEOTIDE SEQUENCE [LARGE SCALE GENOMIC DNA]</scope>
    <source>
        <strain evidence="5">Lake Konstanz</strain>
    </source>
</reference>
<dbReference type="InterPro" id="IPR045307">
    <property type="entry name" value="ADCK1_dom"/>
</dbReference>
<dbReference type="Proteomes" id="UP000051952">
    <property type="component" value="Unassembled WGS sequence"/>
</dbReference>
<evidence type="ECO:0000259" key="3">
    <source>
        <dbReference type="PROSITE" id="PS50011"/>
    </source>
</evidence>
<dbReference type="Pfam" id="PF03109">
    <property type="entry name" value="ABC1"/>
    <property type="match status" value="1"/>
</dbReference>
<protein>
    <submittedName>
        <fullName evidence="4">ABC transporter, putative</fullName>
    </submittedName>
</protein>
<keyword evidence="2" id="KW-0472">Membrane</keyword>
<proteinExistence type="inferred from homology"/>
<dbReference type="PANTHER" id="PTHR43173">
    <property type="entry name" value="ABC1 FAMILY PROTEIN"/>
    <property type="match status" value="1"/>
</dbReference>
<dbReference type="Gene3D" id="1.10.510.10">
    <property type="entry name" value="Transferase(Phosphotransferase) domain 1"/>
    <property type="match status" value="1"/>
</dbReference>
<dbReference type="SUPFAM" id="SSF56112">
    <property type="entry name" value="Protein kinase-like (PK-like)"/>
    <property type="match status" value="1"/>
</dbReference>
<keyword evidence="2" id="KW-0812">Transmembrane</keyword>
<feature type="transmembrane region" description="Helical" evidence="2">
    <location>
        <begin position="502"/>
        <end position="524"/>
    </location>
</feature>
<dbReference type="InterPro" id="IPR004147">
    <property type="entry name" value="ABC1_dom"/>
</dbReference>
<evidence type="ECO:0000256" key="2">
    <source>
        <dbReference type="SAM" id="Phobius"/>
    </source>
</evidence>
<keyword evidence="2" id="KW-1133">Transmembrane helix</keyword>
<dbReference type="OrthoDB" id="427480at2759"/>
<evidence type="ECO:0000313" key="5">
    <source>
        <dbReference type="Proteomes" id="UP000051952"/>
    </source>
</evidence>
<gene>
    <name evidence="4" type="ORF">BSAL_35995</name>
</gene>
<dbReference type="AlphaFoldDB" id="A0A0S4KLC8"/>
<dbReference type="InterPro" id="IPR051130">
    <property type="entry name" value="Mito_struct-func_regulator"/>
</dbReference>
<dbReference type="InterPro" id="IPR000719">
    <property type="entry name" value="Prot_kinase_dom"/>
</dbReference>
<keyword evidence="5" id="KW-1185">Reference proteome</keyword>
<dbReference type="CDD" id="cd13969">
    <property type="entry name" value="ADCK1-like"/>
    <property type="match status" value="1"/>
</dbReference>
<dbReference type="InterPro" id="IPR011009">
    <property type="entry name" value="Kinase-like_dom_sf"/>
</dbReference>
<accession>A0A0S4KLC8</accession>
<organism evidence="4 5">
    <name type="scientific">Bodo saltans</name>
    <name type="common">Flagellated protozoan</name>
    <dbReference type="NCBI Taxonomy" id="75058"/>
    <lineage>
        <taxon>Eukaryota</taxon>
        <taxon>Discoba</taxon>
        <taxon>Euglenozoa</taxon>
        <taxon>Kinetoplastea</taxon>
        <taxon>Metakinetoplastina</taxon>
        <taxon>Eubodonida</taxon>
        <taxon>Bodonidae</taxon>
        <taxon>Bodo</taxon>
    </lineage>
</organism>
<dbReference type="PANTHER" id="PTHR43173:SF37">
    <property type="entry name" value="ABC1 FAMILY PROTEIN C10F6.14C"/>
    <property type="match status" value="1"/>
</dbReference>
<name>A0A0S4KLC8_BODSA</name>
<dbReference type="EMBL" id="CYKH01002016">
    <property type="protein sequence ID" value="CUI15287.1"/>
    <property type="molecule type" value="Genomic_DNA"/>
</dbReference>
<dbReference type="VEuPathDB" id="TriTrypDB:BSAL_35995"/>
<dbReference type="GO" id="GO:0005524">
    <property type="term" value="F:ATP binding"/>
    <property type="evidence" value="ECO:0007669"/>
    <property type="project" value="InterPro"/>
</dbReference>
<comment type="similarity">
    <text evidence="1">Belongs to the protein kinase superfamily. ADCK protein kinase family.</text>
</comment>
<dbReference type="GO" id="GO:0004672">
    <property type="term" value="F:protein kinase activity"/>
    <property type="evidence" value="ECO:0007669"/>
    <property type="project" value="InterPro"/>
</dbReference>
<dbReference type="PROSITE" id="PS50011">
    <property type="entry name" value="PROTEIN_KINASE_DOM"/>
    <property type="match status" value="1"/>
</dbReference>